<keyword evidence="6" id="KW-0175">Coiled coil</keyword>
<dbReference type="EC" id="2.7.1.137" evidence="2"/>
<dbReference type="InterPro" id="IPR001263">
    <property type="entry name" value="PI3K_accessory_dom"/>
</dbReference>
<dbReference type="InterPro" id="IPR011009">
    <property type="entry name" value="Kinase-like_dom_sf"/>
</dbReference>
<dbReference type="Gene3D" id="2.60.40.150">
    <property type="entry name" value="C2 domain"/>
    <property type="match status" value="1"/>
</dbReference>
<sequence>MKIVLEFLESEIKKLEEQAELVESSNNHLKVSDLQPNKVIQSVKYVMNLMSSLCTVEVMEAVETLIQTCNAFISRQTTRISNDIGNCCNKIKVAVLSLIEMYCSAFKVDFRLTNSIIPKLPAVNVNEMSSPLNIRVCAIYRPSADWGHDFYLVAAQVYHGTKPVKKCIPSLPSVKTEDHSWPTRIVFDCWITFDEISISSLARESRLVIVVYGRTEELTENNDPNQMKYKQEEIGWASIQLFDYDGIMARGSMLLSIWPKEANFIYGPAPPKGSHCDPDHPMLGLEIDCSFLVRYPPLEDPDYSIVKGDFSSLDQQTQEQLLDMSEMDMLEKVPSDMREVLWEKRHYLHHMPECLPKVLLAAHSWEFSCLPDLHGMLHAWKPLTPIQSLQLLLPTFPDTEVRKCAVKWMSKISTDALVDYLPQLVVALKFETYDNSTLVEFLLDRCMRSPRLAHYLFWLLSHNLPGSLPQNRSLDMNDKDQINIRESRYHRKSKLVLRALLAICGETLRNCFLSQQLLVKDLNDIAENVQKSKESVRQTILQQALQSVDKNLKDNETSLPLSLTLRVAGVHIDSCSYFSSNALPLKINFLAPDRSIIPAIYKVSDDLQQDMLTLQMVRIMDKLWLKKGLDLKMVSFTCIPTGKKKGMIELVKNAETLRKIQVEHGLTGSFKDKPIAEWLAKHNPQN</sequence>
<protein>
    <recommendedName>
        <fullName evidence="2">phosphatidylinositol 3-kinase</fullName>
        <ecNumber evidence="2">2.7.1.137</ecNumber>
    </recommendedName>
</protein>
<evidence type="ECO:0000259" key="9">
    <source>
        <dbReference type="PROSITE" id="PS51547"/>
    </source>
</evidence>
<evidence type="ECO:0000256" key="1">
    <source>
        <dbReference type="ARBA" id="ARBA00001498"/>
    </source>
</evidence>
<dbReference type="PROSITE" id="PS51547">
    <property type="entry name" value="C2_PI3K"/>
    <property type="match status" value="1"/>
</dbReference>
<dbReference type="SUPFAM" id="SSF49562">
    <property type="entry name" value="C2 domain (Calcium/lipid-binding domain, CaLB)"/>
    <property type="match status" value="1"/>
</dbReference>
<dbReference type="CDD" id="cd04012">
    <property type="entry name" value="C2A_PI3K_class_II"/>
    <property type="match status" value="1"/>
</dbReference>
<proteinExistence type="inferred from homology"/>
<dbReference type="InterPro" id="IPR042236">
    <property type="entry name" value="PI3K_accessory_sf"/>
</dbReference>
<dbReference type="InterPro" id="IPR035892">
    <property type="entry name" value="C2_domain_sf"/>
</dbReference>
<dbReference type="SUPFAM" id="SSF56112">
    <property type="entry name" value="Protein kinase-like (PK-like)"/>
    <property type="match status" value="1"/>
</dbReference>
<dbReference type="FunFam" id="3.30.1010.10:FF:000001">
    <property type="entry name" value="Phosphatidylinositol 4-phosphate 3-kinase C2 domain-containing subunit beta"/>
    <property type="match status" value="1"/>
</dbReference>
<dbReference type="InterPro" id="IPR000403">
    <property type="entry name" value="PI3/4_kinase_cat_dom"/>
</dbReference>
<keyword evidence="3" id="KW-0808">Transferase</keyword>
<dbReference type="PROSITE" id="PS50290">
    <property type="entry name" value="PI3_4_KINASE_3"/>
    <property type="match status" value="1"/>
</dbReference>
<accession>A0ABD2NL79</accession>
<evidence type="ECO:0000256" key="6">
    <source>
        <dbReference type="SAM" id="Coils"/>
    </source>
</evidence>
<comment type="catalytic activity">
    <reaction evidence="1">
        <text>a 1,2-diacyl-sn-glycero-3-phospho-(1D-myo-inositol) + ATP = a 1,2-diacyl-sn-glycero-3-phospho-(1D-myo-inositol-3-phosphate) + ADP + H(+)</text>
        <dbReference type="Rhea" id="RHEA:12709"/>
        <dbReference type="ChEBI" id="CHEBI:15378"/>
        <dbReference type="ChEBI" id="CHEBI:30616"/>
        <dbReference type="ChEBI" id="CHEBI:57880"/>
        <dbReference type="ChEBI" id="CHEBI:58088"/>
        <dbReference type="ChEBI" id="CHEBI:456216"/>
        <dbReference type="EC" id="2.7.1.137"/>
    </reaction>
</comment>
<feature type="domain" description="PIK helical" evidence="8">
    <location>
        <begin position="307"/>
        <end position="483"/>
    </location>
</feature>
<dbReference type="PROSITE" id="PS51545">
    <property type="entry name" value="PIK_HELICAL"/>
    <property type="match status" value="1"/>
</dbReference>
<gene>
    <name evidence="10" type="ORF">HHI36_016944</name>
</gene>
<dbReference type="SMART" id="SM00142">
    <property type="entry name" value="PI3K_C2"/>
    <property type="match status" value="1"/>
</dbReference>
<feature type="domain" description="PI3K/PI4K catalytic" evidence="7">
    <location>
        <begin position="571"/>
        <end position="686"/>
    </location>
</feature>
<dbReference type="SUPFAM" id="SSF48371">
    <property type="entry name" value="ARM repeat"/>
    <property type="match status" value="1"/>
</dbReference>
<reference evidence="10 11" key="1">
    <citation type="journal article" date="2021" name="BMC Biol.">
        <title>Horizontally acquired antibacterial genes associated with adaptive radiation of ladybird beetles.</title>
        <authorList>
            <person name="Li H.S."/>
            <person name="Tang X.F."/>
            <person name="Huang Y.H."/>
            <person name="Xu Z.Y."/>
            <person name="Chen M.L."/>
            <person name="Du X.Y."/>
            <person name="Qiu B.Y."/>
            <person name="Chen P.T."/>
            <person name="Zhang W."/>
            <person name="Slipinski A."/>
            <person name="Escalona H.E."/>
            <person name="Waterhouse R.M."/>
            <person name="Zwick A."/>
            <person name="Pang H."/>
        </authorList>
    </citation>
    <scope>NUCLEOTIDE SEQUENCE [LARGE SCALE GENOMIC DNA]</scope>
    <source>
        <strain evidence="10">SYSU2018</strain>
    </source>
</reference>
<dbReference type="Gene3D" id="3.30.1010.10">
    <property type="entry name" value="Phosphatidylinositol 3-kinase Catalytic Subunit, Chain A, domain 4"/>
    <property type="match status" value="1"/>
</dbReference>
<dbReference type="FunFam" id="1.25.40.70:FF:000014">
    <property type="entry name" value="Phosphatidylinositol-4-phosphate 3-kinase C2 domain-containing subunit beta"/>
    <property type="match status" value="1"/>
</dbReference>
<dbReference type="Pfam" id="PF00454">
    <property type="entry name" value="PI3_PI4_kinase"/>
    <property type="match status" value="1"/>
</dbReference>
<dbReference type="InterPro" id="IPR002420">
    <property type="entry name" value="PI3K-type_C2_dom"/>
</dbReference>
<dbReference type="Pfam" id="PF00792">
    <property type="entry name" value="PI3K_C2"/>
    <property type="match status" value="1"/>
</dbReference>
<keyword evidence="11" id="KW-1185">Reference proteome</keyword>
<dbReference type="Gene3D" id="1.25.40.70">
    <property type="entry name" value="Phosphatidylinositol 3-kinase, accessory domain (PIK)"/>
    <property type="match status" value="1"/>
</dbReference>
<comment type="similarity">
    <text evidence="5">Belongs to the PI3/PI4-kinase family.</text>
</comment>
<dbReference type="GO" id="GO:0016303">
    <property type="term" value="F:1-phosphatidylinositol-3-kinase activity"/>
    <property type="evidence" value="ECO:0007669"/>
    <property type="project" value="UniProtKB-EC"/>
</dbReference>
<organism evidence="10 11">
    <name type="scientific">Cryptolaemus montrouzieri</name>
    <dbReference type="NCBI Taxonomy" id="559131"/>
    <lineage>
        <taxon>Eukaryota</taxon>
        <taxon>Metazoa</taxon>
        <taxon>Ecdysozoa</taxon>
        <taxon>Arthropoda</taxon>
        <taxon>Hexapoda</taxon>
        <taxon>Insecta</taxon>
        <taxon>Pterygota</taxon>
        <taxon>Neoptera</taxon>
        <taxon>Endopterygota</taxon>
        <taxon>Coleoptera</taxon>
        <taxon>Polyphaga</taxon>
        <taxon>Cucujiformia</taxon>
        <taxon>Coccinelloidea</taxon>
        <taxon>Coccinellidae</taxon>
        <taxon>Scymninae</taxon>
        <taxon>Scymnini</taxon>
        <taxon>Cryptolaemus</taxon>
    </lineage>
</organism>
<dbReference type="PANTHER" id="PTHR10048:SF14">
    <property type="entry name" value="LD28067P"/>
    <property type="match status" value="1"/>
</dbReference>
<evidence type="ECO:0000313" key="10">
    <source>
        <dbReference type="EMBL" id="KAL3279433.1"/>
    </source>
</evidence>
<dbReference type="EMBL" id="JABFTP020000124">
    <property type="protein sequence ID" value="KAL3279433.1"/>
    <property type="molecule type" value="Genomic_DNA"/>
</dbReference>
<evidence type="ECO:0000313" key="11">
    <source>
        <dbReference type="Proteomes" id="UP001516400"/>
    </source>
</evidence>
<comment type="caution">
    <text evidence="10">The sequence shown here is derived from an EMBL/GenBank/DDBJ whole genome shotgun (WGS) entry which is preliminary data.</text>
</comment>
<dbReference type="SMART" id="SM00145">
    <property type="entry name" value="PI3Ka"/>
    <property type="match status" value="1"/>
</dbReference>
<evidence type="ECO:0000256" key="2">
    <source>
        <dbReference type="ARBA" id="ARBA00012073"/>
    </source>
</evidence>
<evidence type="ECO:0000259" key="7">
    <source>
        <dbReference type="PROSITE" id="PS50290"/>
    </source>
</evidence>
<dbReference type="InterPro" id="IPR016024">
    <property type="entry name" value="ARM-type_fold"/>
</dbReference>
<dbReference type="AlphaFoldDB" id="A0ABD2NL79"/>
<evidence type="ECO:0000259" key="8">
    <source>
        <dbReference type="PROSITE" id="PS51545"/>
    </source>
</evidence>
<feature type="coiled-coil region" evidence="6">
    <location>
        <begin position="5"/>
        <end position="32"/>
    </location>
</feature>
<dbReference type="PANTHER" id="PTHR10048">
    <property type="entry name" value="PHOSPHATIDYLINOSITOL KINASE"/>
    <property type="match status" value="1"/>
</dbReference>
<dbReference type="Pfam" id="PF00613">
    <property type="entry name" value="PI3Ka"/>
    <property type="match status" value="1"/>
</dbReference>
<name>A0ABD2NL79_9CUCU</name>
<keyword evidence="4" id="KW-0418">Kinase</keyword>
<evidence type="ECO:0000256" key="5">
    <source>
        <dbReference type="PROSITE-ProRule" id="PRU00880"/>
    </source>
</evidence>
<dbReference type="InterPro" id="IPR015433">
    <property type="entry name" value="PI3/4_kinase"/>
</dbReference>
<evidence type="ECO:0000256" key="3">
    <source>
        <dbReference type="ARBA" id="ARBA00022679"/>
    </source>
</evidence>
<feature type="domain" description="C2 PI3K-type" evidence="9">
    <location>
        <begin position="128"/>
        <end position="296"/>
    </location>
</feature>
<evidence type="ECO:0000256" key="4">
    <source>
        <dbReference type="ARBA" id="ARBA00022777"/>
    </source>
</evidence>
<dbReference type="Proteomes" id="UP001516400">
    <property type="component" value="Unassembled WGS sequence"/>
</dbReference>